<dbReference type="Proteomes" id="UP000003250">
    <property type="component" value="Unassembled WGS sequence"/>
</dbReference>
<dbReference type="EMBL" id="AHAM01000109">
    <property type="protein sequence ID" value="EHK56658.1"/>
    <property type="molecule type" value="Genomic_DNA"/>
</dbReference>
<gene>
    <name evidence="1" type="ORF">MAXJ12_13896</name>
</gene>
<reference evidence="1 2" key="1">
    <citation type="journal article" date="2012" name="J. Bacteriol.">
        <title>Draft Genome Sequence of Mesorhizobium alhagi CCNWXJ12-2T, a Novel Salt-Resistant Species Isolated from the Desert of Northwestern China.</title>
        <authorList>
            <person name="Zhou M."/>
            <person name="Chen W."/>
            <person name="Chen H."/>
            <person name="Wei G."/>
        </authorList>
    </citation>
    <scope>NUCLEOTIDE SEQUENCE [LARGE SCALE GENOMIC DNA]</scope>
    <source>
        <strain evidence="1 2">CCNWXJ12-2</strain>
    </source>
</reference>
<dbReference type="AlphaFoldDB" id="H0HRJ4"/>
<evidence type="ECO:0000313" key="2">
    <source>
        <dbReference type="Proteomes" id="UP000003250"/>
    </source>
</evidence>
<keyword evidence="2" id="KW-1185">Reference proteome</keyword>
<protein>
    <submittedName>
        <fullName evidence="1">Uncharacterized protein</fullName>
    </submittedName>
</protein>
<organism evidence="1 2">
    <name type="scientific">Mesorhizobium alhagi CCNWXJ12-2</name>
    <dbReference type="NCBI Taxonomy" id="1107882"/>
    <lineage>
        <taxon>Bacteria</taxon>
        <taxon>Pseudomonadati</taxon>
        <taxon>Pseudomonadota</taxon>
        <taxon>Alphaproteobacteria</taxon>
        <taxon>Hyphomicrobiales</taxon>
        <taxon>Phyllobacteriaceae</taxon>
        <taxon>Allomesorhizobium</taxon>
    </lineage>
</organism>
<name>H0HRJ4_9HYPH</name>
<sequence length="40" mass="4021">MVVFLAAVAFAARAGLFAFAAGFGAWAITLLPIFVGGMSS</sequence>
<proteinExistence type="predicted"/>
<evidence type="ECO:0000313" key="1">
    <source>
        <dbReference type="EMBL" id="EHK56658.1"/>
    </source>
</evidence>
<accession>H0HRJ4</accession>